<sequence length="364" mass="41959">MRSPAVIVILVITLCGIIVESGRRRWTQKFRKYLEVRLAKRVAIIGAGVIGTSTALAFKERDPSIDVTIFFDRDFNETTSWGPAGLFRLDNGKYRKWGYLSYQRFTKIFKEFGGVSGVQRVSGYILSKNITNLIQQQINFGDYAFDFHFLRAHELEQFPYAVDEIYGIHYTAYTTEGRTYVPWMHNILRTAYRRNTRFVKRQVKTVHELIGAYDVIVNCAGLNGGLVANDGDAVNVYPVRGIIMEVDAPWQKHFLYLDFRTFTIPTIDKVFMGTVKQDGRADLQVTREDIDDIRLRYSQLQPAFRNVRIKSIWSGLRPGRHEVRLERIDVGKRKTRIIHNYGHEGNGFTLSWGCAQEVVDLALK</sequence>
<keyword evidence="6" id="KW-0472">Membrane</keyword>
<evidence type="ECO:0000313" key="8">
    <source>
        <dbReference type="EMBL" id="KAK0422211.1"/>
    </source>
</evidence>
<keyword evidence="3" id="KW-0285">Flavoprotein</keyword>
<dbReference type="SUPFAM" id="SSF51971">
    <property type="entry name" value="Nucleotide-binding domain"/>
    <property type="match status" value="1"/>
</dbReference>
<protein>
    <recommendedName>
        <fullName evidence="7">FAD dependent oxidoreductase domain-containing protein</fullName>
    </recommendedName>
</protein>
<evidence type="ECO:0000256" key="3">
    <source>
        <dbReference type="ARBA" id="ARBA00022630"/>
    </source>
</evidence>
<evidence type="ECO:0000256" key="4">
    <source>
        <dbReference type="ARBA" id="ARBA00022827"/>
    </source>
</evidence>
<feature type="transmembrane region" description="Helical" evidence="6">
    <location>
        <begin position="42"/>
        <end position="58"/>
    </location>
</feature>
<dbReference type="SUPFAM" id="SSF54373">
    <property type="entry name" value="FAD-linked reductases, C-terminal domain"/>
    <property type="match status" value="1"/>
</dbReference>
<dbReference type="Gene3D" id="3.40.50.720">
    <property type="entry name" value="NAD(P)-binding Rossmann-like Domain"/>
    <property type="match status" value="1"/>
</dbReference>
<dbReference type="PANTHER" id="PTHR11530">
    <property type="entry name" value="D-AMINO ACID OXIDASE"/>
    <property type="match status" value="1"/>
</dbReference>
<dbReference type="GO" id="GO:0019478">
    <property type="term" value="P:D-amino acid catabolic process"/>
    <property type="evidence" value="ECO:0007669"/>
    <property type="project" value="TreeGrafter"/>
</dbReference>
<evidence type="ECO:0000256" key="6">
    <source>
        <dbReference type="SAM" id="Phobius"/>
    </source>
</evidence>
<comment type="cofactor">
    <cofactor evidence="1">
        <name>FAD</name>
        <dbReference type="ChEBI" id="CHEBI:57692"/>
    </cofactor>
</comment>
<keyword evidence="6" id="KW-1133">Transmembrane helix</keyword>
<name>A0AA39ID60_9BILA</name>
<dbReference type="InterPro" id="IPR006076">
    <property type="entry name" value="FAD-dep_OxRdtase"/>
</dbReference>
<evidence type="ECO:0000313" key="9">
    <source>
        <dbReference type="Proteomes" id="UP001175271"/>
    </source>
</evidence>
<evidence type="ECO:0000256" key="1">
    <source>
        <dbReference type="ARBA" id="ARBA00001974"/>
    </source>
</evidence>
<dbReference type="AlphaFoldDB" id="A0AA39ID60"/>
<dbReference type="GO" id="GO:0005737">
    <property type="term" value="C:cytoplasm"/>
    <property type="evidence" value="ECO:0007669"/>
    <property type="project" value="TreeGrafter"/>
</dbReference>
<dbReference type="Gene3D" id="3.30.9.10">
    <property type="entry name" value="D-Amino Acid Oxidase, subunit A, domain 2"/>
    <property type="match status" value="1"/>
</dbReference>
<feature type="transmembrane region" description="Helical" evidence="6">
    <location>
        <begin position="6"/>
        <end position="22"/>
    </location>
</feature>
<keyword evidence="6" id="KW-0812">Transmembrane</keyword>
<organism evidence="8 9">
    <name type="scientific">Steinernema hermaphroditum</name>
    <dbReference type="NCBI Taxonomy" id="289476"/>
    <lineage>
        <taxon>Eukaryota</taxon>
        <taxon>Metazoa</taxon>
        <taxon>Ecdysozoa</taxon>
        <taxon>Nematoda</taxon>
        <taxon>Chromadorea</taxon>
        <taxon>Rhabditida</taxon>
        <taxon>Tylenchina</taxon>
        <taxon>Panagrolaimomorpha</taxon>
        <taxon>Strongyloidoidea</taxon>
        <taxon>Steinernematidae</taxon>
        <taxon>Steinernema</taxon>
    </lineage>
</organism>
<dbReference type="EMBL" id="JAUCMV010000001">
    <property type="protein sequence ID" value="KAK0422211.1"/>
    <property type="molecule type" value="Genomic_DNA"/>
</dbReference>
<dbReference type="InterPro" id="IPR023209">
    <property type="entry name" value="DAO"/>
</dbReference>
<keyword evidence="9" id="KW-1185">Reference proteome</keyword>
<feature type="domain" description="FAD dependent oxidoreductase" evidence="7">
    <location>
        <begin position="41"/>
        <end position="361"/>
    </location>
</feature>
<dbReference type="PANTHER" id="PTHR11530:SF6">
    <property type="entry name" value="D-ASPARTATE OXIDASE 3"/>
    <property type="match status" value="1"/>
</dbReference>
<evidence type="ECO:0000256" key="5">
    <source>
        <dbReference type="ARBA" id="ARBA00023002"/>
    </source>
</evidence>
<proteinExistence type="inferred from homology"/>
<dbReference type="GO" id="GO:0003884">
    <property type="term" value="F:D-amino-acid oxidase activity"/>
    <property type="evidence" value="ECO:0007669"/>
    <property type="project" value="InterPro"/>
</dbReference>
<dbReference type="Proteomes" id="UP001175271">
    <property type="component" value="Unassembled WGS sequence"/>
</dbReference>
<dbReference type="Pfam" id="PF01266">
    <property type="entry name" value="DAO"/>
    <property type="match status" value="1"/>
</dbReference>
<evidence type="ECO:0000256" key="2">
    <source>
        <dbReference type="ARBA" id="ARBA00006730"/>
    </source>
</evidence>
<evidence type="ECO:0000259" key="7">
    <source>
        <dbReference type="Pfam" id="PF01266"/>
    </source>
</evidence>
<comment type="caution">
    <text evidence="8">The sequence shown here is derived from an EMBL/GenBank/DDBJ whole genome shotgun (WGS) entry which is preliminary data.</text>
</comment>
<keyword evidence="5" id="KW-0560">Oxidoreductase</keyword>
<gene>
    <name evidence="8" type="ORF">QR680_007435</name>
</gene>
<dbReference type="GO" id="GO:0071949">
    <property type="term" value="F:FAD binding"/>
    <property type="evidence" value="ECO:0007669"/>
    <property type="project" value="InterPro"/>
</dbReference>
<keyword evidence="4" id="KW-0274">FAD</keyword>
<comment type="similarity">
    <text evidence="2">Belongs to the DAMOX/DASOX family.</text>
</comment>
<accession>A0AA39ID60</accession>
<reference evidence="8" key="1">
    <citation type="submission" date="2023-06" db="EMBL/GenBank/DDBJ databases">
        <title>Genomic analysis of the entomopathogenic nematode Steinernema hermaphroditum.</title>
        <authorList>
            <person name="Schwarz E.M."/>
            <person name="Heppert J.K."/>
            <person name="Baniya A."/>
            <person name="Schwartz H.T."/>
            <person name="Tan C.-H."/>
            <person name="Antoshechkin I."/>
            <person name="Sternberg P.W."/>
            <person name="Goodrich-Blair H."/>
            <person name="Dillman A.R."/>
        </authorList>
    </citation>
    <scope>NUCLEOTIDE SEQUENCE</scope>
    <source>
        <strain evidence="8">PS9179</strain>
        <tissue evidence="8">Whole animal</tissue>
    </source>
</reference>